<comment type="caution">
    <text evidence="8">The sequence shown here is derived from an EMBL/GenBank/DDBJ whole genome shotgun (WGS) entry which is preliminary data.</text>
</comment>
<proteinExistence type="predicted"/>
<keyword evidence="3 7" id="KW-0812">Transmembrane</keyword>
<feature type="transmembrane region" description="Helical" evidence="7">
    <location>
        <begin position="40"/>
        <end position="64"/>
    </location>
</feature>
<evidence type="ECO:0000256" key="3">
    <source>
        <dbReference type="ARBA" id="ARBA00022692"/>
    </source>
</evidence>
<evidence type="ECO:0000256" key="7">
    <source>
        <dbReference type="SAM" id="Phobius"/>
    </source>
</evidence>
<keyword evidence="9" id="KW-1185">Reference proteome</keyword>
<dbReference type="RefSeq" id="WP_216877759.1">
    <property type="nucleotide sequence ID" value="NZ_JAERQM010000005.1"/>
</dbReference>
<comment type="subcellular location">
    <subcellularLocation>
        <location evidence="1">Cell membrane</location>
        <topology evidence="1">Multi-pass membrane protein</topology>
    </subcellularLocation>
</comment>
<keyword evidence="4 7" id="KW-1133">Transmembrane helix</keyword>
<feature type="transmembrane region" description="Helical" evidence="7">
    <location>
        <begin position="159"/>
        <end position="182"/>
    </location>
</feature>
<keyword evidence="2" id="KW-1003">Cell membrane</keyword>
<dbReference type="EMBL" id="JAERQM010000005">
    <property type="protein sequence ID" value="MBU8545763.1"/>
    <property type="molecule type" value="Genomic_DNA"/>
</dbReference>
<evidence type="ECO:0000313" key="9">
    <source>
        <dbReference type="Proteomes" id="UP000689967"/>
    </source>
</evidence>
<evidence type="ECO:0000256" key="5">
    <source>
        <dbReference type="ARBA" id="ARBA00023136"/>
    </source>
</evidence>
<evidence type="ECO:0000256" key="1">
    <source>
        <dbReference type="ARBA" id="ARBA00004651"/>
    </source>
</evidence>
<dbReference type="PANTHER" id="PTHR30086">
    <property type="entry name" value="ARGININE EXPORTER PROTEIN ARGO"/>
    <property type="match status" value="1"/>
</dbReference>
<dbReference type="Proteomes" id="UP000689967">
    <property type="component" value="Unassembled WGS sequence"/>
</dbReference>
<dbReference type="InterPro" id="IPR001123">
    <property type="entry name" value="LeuE-type"/>
</dbReference>
<keyword evidence="5 7" id="KW-0472">Membrane</keyword>
<dbReference type="Pfam" id="PF01810">
    <property type="entry name" value="LysE"/>
    <property type="match status" value="1"/>
</dbReference>
<accession>A0ABS6HAQ3</accession>
<dbReference type="PANTHER" id="PTHR30086:SF20">
    <property type="entry name" value="ARGININE EXPORTER PROTEIN ARGO-RELATED"/>
    <property type="match status" value="1"/>
</dbReference>
<evidence type="ECO:0000313" key="8">
    <source>
        <dbReference type="EMBL" id="MBU8545763.1"/>
    </source>
</evidence>
<organism evidence="8 9">
    <name type="scientific">Falsiroseomonas oleicola</name>
    <dbReference type="NCBI Taxonomy" id="2801474"/>
    <lineage>
        <taxon>Bacteria</taxon>
        <taxon>Pseudomonadati</taxon>
        <taxon>Pseudomonadota</taxon>
        <taxon>Alphaproteobacteria</taxon>
        <taxon>Acetobacterales</taxon>
        <taxon>Roseomonadaceae</taxon>
        <taxon>Falsiroseomonas</taxon>
    </lineage>
</organism>
<sequence>MDWLPLLGFAIASSVTPGPNVLMVAASAAAHGLRRVLPHMLGVTFGFGGMILLVGLGLAGPLLASRTLHEVLRWAGALWLLWLAWKIATASPPRGASASAPPRGASASAPPSGASGPVKPPLGFVGGALFQWVNPKAWMIAAAVVPAFTRPGEPMLPQVLAISLVFVAITMPCLLVWAGIGVGTGRLLRKPAHLRAFNIAMALLLVASLVPMLR</sequence>
<evidence type="ECO:0000256" key="4">
    <source>
        <dbReference type="ARBA" id="ARBA00022989"/>
    </source>
</evidence>
<protein>
    <submittedName>
        <fullName evidence="8">LysE family translocator</fullName>
    </submittedName>
</protein>
<reference evidence="8 9" key="1">
    <citation type="submission" date="2021-01" db="EMBL/GenBank/DDBJ databases">
        <title>Roseomonas sp. nov, a bacterium isolated from an oil production mixture in Yumen Oilfield.</title>
        <authorList>
            <person name="Wu D."/>
        </authorList>
    </citation>
    <scope>NUCLEOTIDE SEQUENCE [LARGE SCALE GENOMIC DNA]</scope>
    <source>
        <strain evidence="8 9">ROY-5-3</strain>
    </source>
</reference>
<gene>
    <name evidence="8" type="ORF">JJQ90_18715</name>
</gene>
<feature type="transmembrane region" description="Helical" evidence="7">
    <location>
        <begin position="194"/>
        <end position="213"/>
    </location>
</feature>
<name>A0ABS6HAQ3_9PROT</name>
<evidence type="ECO:0000256" key="6">
    <source>
        <dbReference type="SAM" id="MobiDB-lite"/>
    </source>
</evidence>
<evidence type="ECO:0000256" key="2">
    <source>
        <dbReference type="ARBA" id="ARBA00022475"/>
    </source>
</evidence>
<feature type="region of interest" description="Disordered" evidence="6">
    <location>
        <begin position="96"/>
        <end position="116"/>
    </location>
</feature>